<name>A0AAD9V7G4_ACRCE</name>
<feature type="region of interest" description="Disordered" evidence="6">
    <location>
        <begin position="745"/>
        <end position="796"/>
    </location>
</feature>
<reference evidence="8" key="2">
    <citation type="journal article" date="2023" name="Science">
        <title>Genomic signatures of disease resistance in endangered staghorn corals.</title>
        <authorList>
            <person name="Vollmer S.V."/>
            <person name="Selwyn J.D."/>
            <person name="Despard B.A."/>
            <person name="Roesel C.L."/>
        </authorList>
    </citation>
    <scope>NUCLEOTIDE SEQUENCE</scope>
    <source>
        <strain evidence="8">K2</strain>
    </source>
</reference>
<keyword evidence="5" id="KW-0539">Nucleus</keyword>
<dbReference type="AlphaFoldDB" id="A0AAD9V7G4"/>
<evidence type="ECO:0000313" key="9">
    <source>
        <dbReference type="Proteomes" id="UP001249851"/>
    </source>
</evidence>
<sequence>MASWISKAWIEQALMASKEDLLPKITKAQILKIEETSTDSIWIGVISDKKLFVKARFSQVAVEQFKRDHPSVSMGDIQGGLVFVKRYFSTCVEDNMFILNIDQFKFAGGEGNTQFGSDIIDSSTYPPLQHRLKELWRQKQLMTILHCDSHTSRFLEIEKILLEDHESVFIPEVTEKLLADIPEWKLSCDTSQAGNIKNQTPSFESRGSNSNQQVSALDLKDVISGNLGENQSDNQHKGDEEFSKSQFTLLKMQGMGKQTNEEEAVVTDPWTGACVSSSTQLAVKGSKQRKELITDFGPRMVANYGTENDSEGTQIGSNRNLENCVKPEPSSAGTSCQKGALLDLHRPGNNDMESEQEPNNNCHSGLSGGNDGSDVVLISSNYVSSSQMSDEEHQPLMGLNLVTEHQLSQVKQDSDESYSVLRESRSAQLKSFNESIVQSSAENSEVTADEHVLPCINLWNADNLMQCSLTESQIETLLDTNISYDDITSHDFDQSSHSGKLVKNTSKELIASQEKDPEIKHLRRDIPSADPFYLERITAVECCISPSRDTNDTIQPSHAEKEETLAVCGENRQQFEHHFRFSIKSSQPKIPITDSLLSENRMCFPQASEKRSCDDEFHKHQSFKRKRSKVDGLMGGKRYPPGDEREARKVQFRERQLSPGAVDQLTLESTDYVMDNESGIFCRGEQMQEGNTPSVLQPSLQDLCRLTTPTFDSLPSFQASLHVRGRMTQSLTMNVLQVPTVNKEKLDDNTPTHVEQVEPPLSSPWGKGQVREQKSGTSKKKHRPRRKKFNWFSEEY</sequence>
<evidence type="ECO:0000256" key="6">
    <source>
        <dbReference type="SAM" id="MobiDB-lite"/>
    </source>
</evidence>
<comment type="caution">
    <text evidence="8">The sequence shown here is derived from an EMBL/GenBank/DDBJ whole genome shotgun (WGS) entry which is preliminary data.</text>
</comment>
<evidence type="ECO:0000256" key="2">
    <source>
        <dbReference type="ARBA" id="ARBA00004574"/>
    </source>
</evidence>
<evidence type="ECO:0000256" key="5">
    <source>
        <dbReference type="ARBA" id="ARBA00023242"/>
    </source>
</evidence>
<feature type="compositionally biased region" description="Basic residues" evidence="6">
    <location>
        <begin position="777"/>
        <end position="789"/>
    </location>
</feature>
<proteinExistence type="predicted"/>
<feature type="compositionally biased region" description="Polar residues" evidence="6">
    <location>
        <begin position="305"/>
        <end position="321"/>
    </location>
</feature>
<evidence type="ECO:0000256" key="1">
    <source>
        <dbReference type="ARBA" id="ARBA00004123"/>
    </source>
</evidence>
<keyword evidence="4" id="KW-0779">Telomere</keyword>
<dbReference type="Gene3D" id="2.40.50.960">
    <property type="match status" value="1"/>
</dbReference>
<accession>A0AAD9V7G4</accession>
<comment type="subcellular location">
    <subcellularLocation>
        <location evidence="2">Chromosome</location>
        <location evidence="2">Telomere</location>
    </subcellularLocation>
    <subcellularLocation>
        <location evidence="1">Nucleus</location>
    </subcellularLocation>
</comment>
<feature type="region of interest" description="Disordered" evidence="6">
    <location>
        <begin position="305"/>
        <end position="370"/>
    </location>
</feature>
<dbReference type="Proteomes" id="UP001249851">
    <property type="component" value="Unassembled WGS sequence"/>
</dbReference>
<evidence type="ECO:0000259" key="7">
    <source>
        <dbReference type="Pfam" id="PF10341"/>
    </source>
</evidence>
<gene>
    <name evidence="8" type="ORF">P5673_012194</name>
</gene>
<evidence type="ECO:0000313" key="8">
    <source>
        <dbReference type="EMBL" id="KAK2563989.1"/>
    </source>
</evidence>
<organism evidence="8 9">
    <name type="scientific">Acropora cervicornis</name>
    <name type="common">Staghorn coral</name>
    <dbReference type="NCBI Taxonomy" id="6130"/>
    <lineage>
        <taxon>Eukaryota</taxon>
        <taxon>Metazoa</taxon>
        <taxon>Cnidaria</taxon>
        <taxon>Anthozoa</taxon>
        <taxon>Hexacorallia</taxon>
        <taxon>Scleractinia</taxon>
        <taxon>Astrocoeniina</taxon>
        <taxon>Acroporidae</taxon>
        <taxon>Acropora</taxon>
    </lineage>
</organism>
<dbReference type="InterPro" id="IPR019437">
    <property type="entry name" value="TPP1/Est3"/>
</dbReference>
<evidence type="ECO:0000256" key="3">
    <source>
        <dbReference type="ARBA" id="ARBA00022454"/>
    </source>
</evidence>
<feature type="region of interest" description="Disordered" evidence="6">
    <location>
        <begin position="627"/>
        <end position="646"/>
    </location>
</feature>
<feature type="domain" description="Shelterin complex subunit TPP1/Est3" evidence="7">
    <location>
        <begin position="23"/>
        <end position="110"/>
    </location>
</feature>
<protein>
    <recommendedName>
        <fullName evidence="7">Shelterin complex subunit TPP1/Est3 domain-containing protein</fullName>
    </recommendedName>
</protein>
<keyword evidence="3" id="KW-0158">Chromosome</keyword>
<keyword evidence="9" id="KW-1185">Reference proteome</keyword>
<dbReference type="EMBL" id="JARQWQ010000023">
    <property type="protein sequence ID" value="KAK2563989.1"/>
    <property type="molecule type" value="Genomic_DNA"/>
</dbReference>
<evidence type="ECO:0000256" key="4">
    <source>
        <dbReference type="ARBA" id="ARBA00022895"/>
    </source>
</evidence>
<dbReference type="Pfam" id="PF10341">
    <property type="entry name" value="TPP1"/>
    <property type="match status" value="1"/>
</dbReference>
<reference evidence="8" key="1">
    <citation type="journal article" date="2023" name="G3 (Bethesda)">
        <title>Whole genome assembly and annotation of the endangered Caribbean coral Acropora cervicornis.</title>
        <authorList>
            <person name="Selwyn J.D."/>
            <person name="Vollmer S.V."/>
        </authorList>
    </citation>
    <scope>NUCLEOTIDE SEQUENCE</scope>
    <source>
        <strain evidence="8">K2</strain>
    </source>
</reference>